<dbReference type="InterPro" id="IPR027417">
    <property type="entry name" value="P-loop_NTPase"/>
</dbReference>
<dbReference type="EMBL" id="JACHEN010000025">
    <property type="protein sequence ID" value="MBB6217569.1"/>
    <property type="molecule type" value="Genomic_DNA"/>
</dbReference>
<sequence>MKVVALVGESGTGKSYRAITLAHEKDLDCIIDDGLFVQKNKIIAGKSAKRESTAVGAVKRALFHDDDHRDLVKQAIHGRQPQGILILGTSERMVKKIAERLDIGPIQEFVYIEDISTEEERKMARKQRGDLGKHVIPVPTFEIKQDFSGYFIDPLKILRRRKDNTIDVSEKSVVRPTFSYMGRYTISDKVICDLVAHASSKIIGVSKVARIDVMTGPNGVVITMDAIMVYGNPLRTLAKQIQEQVKKEVEYMTALNILAINITIKSLVVLS</sequence>
<organism evidence="2 3">
    <name type="scientific">Anaerosolibacter carboniphilus</name>
    <dbReference type="NCBI Taxonomy" id="1417629"/>
    <lineage>
        <taxon>Bacteria</taxon>
        <taxon>Bacillati</taxon>
        <taxon>Bacillota</taxon>
        <taxon>Clostridia</taxon>
        <taxon>Peptostreptococcales</taxon>
        <taxon>Thermotaleaceae</taxon>
        <taxon>Anaerosolibacter</taxon>
    </lineage>
</organism>
<dbReference type="SUPFAM" id="SSF52540">
    <property type="entry name" value="P-loop containing nucleoside triphosphate hydrolases"/>
    <property type="match status" value="1"/>
</dbReference>
<protein>
    <submittedName>
        <fullName evidence="2">Putative alkaline shock family protein YloU/adenylate kinase family enzyme</fullName>
    </submittedName>
</protein>
<keyword evidence="2" id="KW-0418">Kinase</keyword>
<evidence type="ECO:0000256" key="1">
    <source>
        <dbReference type="ARBA" id="ARBA00005721"/>
    </source>
</evidence>
<dbReference type="GO" id="GO:0016301">
    <property type="term" value="F:kinase activity"/>
    <property type="evidence" value="ECO:0007669"/>
    <property type="project" value="UniProtKB-KW"/>
</dbReference>
<dbReference type="InterPro" id="IPR005531">
    <property type="entry name" value="Asp23"/>
</dbReference>
<proteinExistence type="inferred from homology"/>
<evidence type="ECO:0000313" key="3">
    <source>
        <dbReference type="Proteomes" id="UP000579281"/>
    </source>
</evidence>
<gene>
    <name evidence="2" type="ORF">HNQ80_003692</name>
</gene>
<dbReference type="Pfam" id="PF03780">
    <property type="entry name" value="Asp23"/>
    <property type="match status" value="1"/>
</dbReference>
<evidence type="ECO:0000313" key="2">
    <source>
        <dbReference type="EMBL" id="MBB6217569.1"/>
    </source>
</evidence>
<dbReference type="RefSeq" id="WP_184312066.1">
    <property type="nucleotide sequence ID" value="NZ_JACHEN010000025.1"/>
</dbReference>
<comment type="similarity">
    <text evidence="1">Belongs to the asp23 family.</text>
</comment>
<keyword evidence="3" id="KW-1185">Reference proteome</keyword>
<dbReference type="Proteomes" id="UP000579281">
    <property type="component" value="Unassembled WGS sequence"/>
</dbReference>
<comment type="caution">
    <text evidence="2">The sequence shown here is derived from an EMBL/GenBank/DDBJ whole genome shotgun (WGS) entry which is preliminary data.</text>
</comment>
<reference evidence="2 3" key="1">
    <citation type="submission" date="2020-08" db="EMBL/GenBank/DDBJ databases">
        <title>Genomic Encyclopedia of Type Strains, Phase IV (KMG-IV): sequencing the most valuable type-strain genomes for metagenomic binning, comparative biology and taxonomic classification.</title>
        <authorList>
            <person name="Goeker M."/>
        </authorList>
    </citation>
    <scope>NUCLEOTIDE SEQUENCE [LARGE SCALE GENOMIC DNA]</scope>
    <source>
        <strain evidence="2 3">DSM 103526</strain>
    </source>
</reference>
<accession>A0A841L581</accession>
<keyword evidence="2" id="KW-0808">Transferase</keyword>
<dbReference type="AlphaFoldDB" id="A0A841L581"/>
<name>A0A841L581_9FIRM</name>